<keyword evidence="3" id="KW-1185">Reference proteome</keyword>
<keyword evidence="1" id="KW-0812">Transmembrane</keyword>
<proteinExistence type="predicted"/>
<accession>A0ABQ8GKV9</accession>
<comment type="caution">
    <text evidence="2">The sequence shown here is derived from an EMBL/GenBank/DDBJ whole genome shotgun (WGS) entry which is preliminary data.</text>
</comment>
<evidence type="ECO:0000256" key="1">
    <source>
        <dbReference type="SAM" id="Phobius"/>
    </source>
</evidence>
<dbReference type="Proteomes" id="UP000774617">
    <property type="component" value="Unassembled WGS sequence"/>
</dbReference>
<organism evidence="2 3">
    <name type="scientific">Macrophomina phaseolina</name>
    <dbReference type="NCBI Taxonomy" id="35725"/>
    <lineage>
        <taxon>Eukaryota</taxon>
        <taxon>Fungi</taxon>
        <taxon>Dikarya</taxon>
        <taxon>Ascomycota</taxon>
        <taxon>Pezizomycotina</taxon>
        <taxon>Dothideomycetes</taxon>
        <taxon>Dothideomycetes incertae sedis</taxon>
        <taxon>Botryosphaeriales</taxon>
        <taxon>Botryosphaeriaceae</taxon>
        <taxon>Macrophomina</taxon>
    </lineage>
</organism>
<evidence type="ECO:0000313" key="3">
    <source>
        <dbReference type="Proteomes" id="UP000774617"/>
    </source>
</evidence>
<protein>
    <submittedName>
        <fullName evidence="2">Uncharacterized protein</fullName>
    </submittedName>
</protein>
<sequence>MIAAVVACGTIGRPEYTPPHLPTTGLADHTHAYPLIARSAALVNHAACAQRARTRRCRMWGVCACACLCFIVFILFYCLLLHTVGLCCGYYAHNETQSMYGRMFYVRSHLLNRCETGGERKKSDRQQSVSHRVVGHAHMYVHMVVDVGPVRVGTTAATPAEDK</sequence>
<feature type="transmembrane region" description="Helical" evidence="1">
    <location>
        <begin position="59"/>
        <end position="92"/>
    </location>
</feature>
<keyword evidence="1" id="KW-1133">Transmembrane helix</keyword>
<keyword evidence="1" id="KW-0472">Membrane</keyword>
<dbReference type="EMBL" id="JAGTJR010000006">
    <property type="protein sequence ID" value="KAH7058770.1"/>
    <property type="molecule type" value="Genomic_DNA"/>
</dbReference>
<evidence type="ECO:0000313" key="2">
    <source>
        <dbReference type="EMBL" id="KAH7058770.1"/>
    </source>
</evidence>
<reference evidence="2 3" key="1">
    <citation type="journal article" date="2021" name="Nat. Commun.">
        <title>Genetic determinants of endophytism in the Arabidopsis root mycobiome.</title>
        <authorList>
            <person name="Mesny F."/>
            <person name="Miyauchi S."/>
            <person name="Thiergart T."/>
            <person name="Pickel B."/>
            <person name="Atanasova L."/>
            <person name="Karlsson M."/>
            <person name="Huettel B."/>
            <person name="Barry K.W."/>
            <person name="Haridas S."/>
            <person name="Chen C."/>
            <person name="Bauer D."/>
            <person name="Andreopoulos W."/>
            <person name="Pangilinan J."/>
            <person name="LaButti K."/>
            <person name="Riley R."/>
            <person name="Lipzen A."/>
            <person name="Clum A."/>
            <person name="Drula E."/>
            <person name="Henrissat B."/>
            <person name="Kohler A."/>
            <person name="Grigoriev I.V."/>
            <person name="Martin F.M."/>
            <person name="Hacquard S."/>
        </authorList>
    </citation>
    <scope>NUCLEOTIDE SEQUENCE [LARGE SCALE GENOMIC DNA]</scope>
    <source>
        <strain evidence="2 3">MPI-SDFR-AT-0080</strain>
    </source>
</reference>
<name>A0ABQ8GKV9_9PEZI</name>
<gene>
    <name evidence="2" type="ORF">B0J12DRAFT_372893</name>
</gene>